<proteinExistence type="predicted"/>
<evidence type="ECO:0000313" key="1">
    <source>
        <dbReference type="EMBL" id="KAI0063026.1"/>
    </source>
</evidence>
<reference evidence="1" key="1">
    <citation type="submission" date="2021-03" db="EMBL/GenBank/DDBJ databases">
        <authorList>
            <consortium name="DOE Joint Genome Institute"/>
            <person name="Ahrendt S."/>
            <person name="Looney B.P."/>
            <person name="Miyauchi S."/>
            <person name="Morin E."/>
            <person name="Drula E."/>
            <person name="Courty P.E."/>
            <person name="Chicoki N."/>
            <person name="Fauchery L."/>
            <person name="Kohler A."/>
            <person name="Kuo A."/>
            <person name="Labutti K."/>
            <person name="Pangilinan J."/>
            <person name="Lipzen A."/>
            <person name="Riley R."/>
            <person name="Andreopoulos W."/>
            <person name="He G."/>
            <person name="Johnson J."/>
            <person name="Barry K.W."/>
            <person name="Grigoriev I.V."/>
            <person name="Nagy L."/>
            <person name="Hibbett D."/>
            <person name="Henrissat B."/>
            <person name="Matheny P.B."/>
            <person name="Labbe J."/>
            <person name="Martin F."/>
        </authorList>
    </citation>
    <scope>NUCLEOTIDE SEQUENCE</scope>
    <source>
        <strain evidence="1">HHB10654</strain>
    </source>
</reference>
<evidence type="ECO:0000313" key="2">
    <source>
        <dbReference type="Proteomes" id="UP000814140"/>
    </source>
</evidence>
<protein>
    <submittedName>
        <fullName evidence="1">Uncharacterized protein</fullName>
    </submittedName>
</protein>
<dbReference type="EMBL" id="MU277205">
    <property type="protein sequence ID" value="KAI0063026.1"/>
    <property type="molecule type" value="Genomic_DNA"/>
</dbReference>
<name>A0ACB8T4G9_9AGAM</name>
<organism evidence="1 2">
    <name type="scientific">Artomyces pyxidatus</name>
    <dbReference type="NCBI Taxonomy" id="48021"/>
    <lineage>
        <taxon>Eukaryota</taxon>
        <taxon>Fungi</taxon>
        <taxon>Dikarya</taxon>
        <taxon>Basidiomycota</taxon>
        <taxon>Agaricomycotina</taxon>
        <taxon>Agaricomycetes</taxon>
        <taxon>Russulales</taxon>
        <taxon>Auriscalpiaceae</taxon>
        <taxon>Artomyces</taxon>
    </lineage>
</organism>
<reference evidence="1" key="2">
    <citation type="journal article" date="2022" name="New Phytol.">
        <title>Evolutionary transition to the ectomycorrhizal habit in the genomes of a hyperdiverse lineage of mushroom-forming fungi.</title>
        <authorList>
            <person name="Looney B."/>
            <person name="Miyauchi S."/>
            <person name="Morin E."/>
            <person name="Drula E."/>
            <person name="Courty P.E."/>
            <person name="Kohler A."/>
            <person name="Kuo A."/>
            <person name="LaButti K."/>
            <person name="Pangilinan J."/>
            <person name="Lipzen A."/>
            <person name="Riley R."/>
            <person name="Andreopoulos W."/>
            <person name="He G."/>
            <person name="Johnson J."/>
            <person name="Nolan M."/>
            <person name="Tritt A."/>
            <person name="Barry K.W."/>
            <person name="Grigoriev I.V."/>
            <person name="Nagy L.G."/>
            <person name="Hibbett D."/>
            <person name="Henrissat B."/>
            <person name="Matheny P.B."/>
            <person name="Labbe J."/>
            <person name="Martin F.M."/>
        </authorList>
    </citation>
    <scope>NUCLEOTIDE SEQUENCE</scope>
    <source>
        <strain evidence="1">HHB10654</strain>
    </source>
</reference>
<sequence>MGPAIVLAGHRQLRSRCPPAVCIAPDGVVGRRLPSAVPFGAGAVHTCARRRRQVSPAIRYCILLCPRNPHSAPSMPTWEHRPPIVCARAFVQHLPPFNCDLRLRSDASAYKTVDGAAHRTITQSSLSPPRHPFAPPSIILTALALSAQMDSFTGLSFNLPAFSSAEPIAEPSGAVDSTPFPVDAETNGGGTRICCVVA</sequence>
<comment type="caution">
    <text evidence="1">The sequence shown here is derived from an EMBL/GenBank/DDBJ whole genome shotgun (WGS) entry which is preliminary data.</text>
</comment>
<accession>A0ACB8T4G9</accession>
<dbReference type="Proteomes" id="UP000814140">
    <property type="component" value="Unassembled WGS sequence"/>
</dbReference>
<gene>
    <name evidence="1" type="ORF">BV25DRAFT_496106</name>
</gene>
<keyword evidence="2" id="KW-1185">Reference proteome</keyword>